<protein>
    <submittedName>
        <fullName evidence="5">Proline iminopeptidase</fullName>
    </submittedName>
</protein>
<feature type="transmembrane region" description="Helical" evidence="3">
    <location>
        <begin position="58"/>
        <end position="80"/>
    </location>
</feature>
<dbReference type="AlphaFoldDB" id="A0A1C4WT30"/>
<evidence type="ECO:0000256" key="1">
    <source>
        <dbReference type="ARBA" id="ARBA00010088"/>
    </source>
</evidence>
<keyword evidence="3" id="KW-0472">Membrane</keyword>
<name>A0A1C4WT30_MICVI</name>
<organism evidence="5 6">
    <name type="scientific">Micromonospora viridifaciens</name>
    <dbReference type="NCBI Taxonomy" id="1881"/>
    <lineage>
        <taxon>Bacteria</taxon>
        <taxon>Bacillati</taxon>
        <taxon>Actinomycetota</taxon>
        <taxon>Actinomycetes</taxon>
        <taxon>Micromonosporales</taxon>
        <taxon>Micromonosporaceae</taxon>
        <taxon>Micromonospora</taxon>
    </lineage>
</organism>
<comment type="similarity">
    <text evidence="1">Belongs to the peptidase S33 family.</text>
</comment>
<proteinExistence type="inferred from homology"/>
<dbReference type="SUPFAM" id="SSF53474">
    <property type="entry name" value="alpha/beta-Hydrolases"/>
    <property type="match status" value="1"/>
</dbReference>
<dbReference type="Pfam" id="PF00561">
    <property type="entry name" value="Abhydrolase_1"/>
    <property type="match status" value="1"/>
</dbReference>
<dbReference type="PANTHER" id="PTHR43798">
    <property type="entry name" value="MONOACYLGLYCEROL LIPASE"/>
    <property type="match status" value="1"/>
</dbReference>
<evidence type="ECO:0000256" key="3">
    <source>
        <dbReference type="SAM" id="Phobius"/>
    </source>
</evidence>
<gene>
    <name evidence="5" type="ORF">GA0074695_2737</name>
</gene>
<evidence type="ECO:0000256" key="2">
    <source>
        <dbReference type="ARBA" id="ARBA00022801"/>
    </source>
</evidence>
<dbReference type="Proteomes" id="UP000198242">
    <property type="component" value="Chromosome I"/>
</dbReference>
<dbReference type="InterPro" id="IPR050266">
    <property type="entry name" value="AB_hydrolase_sf"/>
</dbReference>
<keyword evidence="6" id="KW-1185">Reference proteome</keyword>
<reference evidence="6" key="1">
    <citation type="submission" date="2016-06" db="EMBL/GenBank/DDBJ databases">
        <authorList>
            <person name="Varghese N."/>
            <person name="Submissions Spin"/>
        </authorList>
    </citation>
    <scope>NUCLEOTIDE SEQUENCE [LARGE SCALE GENOMIC DNA]</scope>
    <source>
        <strain evidence="6">DSM 43909</strain>
    </source>
</reference>
<dbReference type="InterPro" id="IPR029058">
    <property type="entry name" value="AB_hydrolase_fold"/>
</dbReference>
<keyword evidence="3" id="KW-1133">Transmembrane helix</keyword>
<feature type="transmembrane region" description="Helical" evidence="3">
    <location>
        <begin position="31"/>
        <end position="52"/>
    </location>
</feature>
<keyword evidence="3" id="KW-0812">Transmembrane</keyword>
<feature type="transmembrane region" description="Helical" evidence="3">
    <location>
        <begin position="92"/>
        <end position="113"/>
    </location>
</feature>
<dbReference type="GO" id="GO:0016020">
    <property type="term" value="C:membrane"/>
    <property type="evidence" value="ECO:0007669"/>
    <property type="project" value="TreeGrafter"/>
</dbReference>
<dbReference type="GO" id="GO:0006508">
    <property type="term" value="P:proteolysis"/>
    <property type="evidence" value="ECO:0007669"/>
    <property type="project" value="InterPro"/>
</dbReference>
<dbReference type="PANTHER" id="PTHR43798:SF27">
    <property type="entry name" value="HYDROLASE ALPHA_BETA HYDROLASE FOLD FAMILY"/>
    <property type="match status" value="1"/>
</dbReference>
<sequence length="449" mass="48900">MEQRALSRPERSDGHQPSHVRRWGRRFLRALVYLLLVVIAILVGTQALVTVARSTTRPAAFLAAGFLAYLVVAVLGHWLLTRRVPAERRRRTRLVGAAVLAGIVLVPSLVWGLPPDGEAARTRAVAGTEQWQLPTGSRLAVLKIPAGQRTHDTPIVFLHGGPGVADMAHDAPFFGWFTSLGYDVWLYDQVGTGHSARLADPRGYSVERDTADLEAVRQRIGADRMVLIGFSYGGTLAANYLARHGEHVAKVVFTSPGRMVWQAYDTAGTGMLGRVSFRDQLRAAAAGLAPRAYLAYSLVKADPRSARAFAGDAEMDARFADLHGATAAGLVCPGHRTPATPDRLGFYANQVIDGKSATMDVRPGLRRLATPALVLKGGCDYLPWHFATDYRDAMPGTRLVYFPDAGHQLYDEQPDRYRAVVAAFLEDRPLPVTPYTGDEAPADFTGPTR</sequence>
<dbReference type="InterPro" id="IPR002410">
    <property type="entry name" value="Peptidase_S33"/>
</dbReference>
<dbReference type="EMBL" id="LT607411">
    <property type="protein sequence ID" value="SCE99456.1"/>
    <property type="molecule type" value="Genomic_DNA"/>
</dbReference>
<dbReference type="GO" id="GO:0004177">
    <property type="term" value="F:aminopeptidase activity"/>
    <property type="evidence" value="ECO:0007669"/>
    <property type="project" value="UniProtKB-EC"/>
</dbReference>
<evidence type="ECO:0000259" key="4">
    <source>
        <dbReference type="Pfam" id="PF00561"/>
    </source>
</evidence>
<evidence type="ECO:0000313" key="6">
    <source>
        <dbReference type="Proteomes" id="UP000198242"/>
    </source>
</evidence>
<dbReference type="PRINTS" id="PR00793">
    <property type="entry name" value="PROAMNOPTASE"/>
</dbReference>
<dbReference type="InterPro" id="IPR000073">
    <property type="entry name" value="AB_hydrolase_1"/>
</dbReference>
<keyword evidence="2" id="KW-0378">Hydrolase</keyword>
<accession>A0A1C4WT30</accession>
<dbReference type="Gene3D" id="3.40.50.1820">
    <property type="entry name" value="alpha/beta hydrolase"/>
    <property type="match status" value="1"/>
</dbReference>
<evidence type="ECO:0000313" key="5">
    <source>
        <dbReference type="EMBL" id="SCE99456.1"/>
    </source>
</evidence>
<feature type="domain" description="AB hydrolase-1" evidence="4">
    <location>
        <begin position="154"/>
        <end position="412"/>
    </location>
</feature>